<dbReference type="EMBL" id="JH603169">
    <property type="protein sequence ID" value="EIC21573.1"/>
    <property type="molecule type" value="Genomic_DNA"/>
</dbReference>
<feature type="domain" description="HTH araC/xylS-type" evidence="4">
    <location>
        <begin position="1"/>
        <end position="98"/>
    </location>
</feature>
<dbReference type="Gene3D" id="1.10.10.60">
    <property type="entry name" value="Homeodomain-like"/>
    <property type="match status" value="1"/>
</dbReference>
<dbReference type="Proteomes" id="UP000002964">
    <property type="component" value="Unassembled WGS sequence"/>
</dbReference>
<dbReference type="SMART" id="SM00342">
    <property type="entry name" value="HTH_ARAC"/>
    <property type="match status" value="1"/>
</dbReference>
<evidence type="ECO:0000256" key="1">
    <source>
        <dbReference type="ARBA" id="ARBA00023015"/>
    </source>
</evidence>
<evidence type="ECO:0000256" key="3">
    <source>
        <dbReference type="ARBA" id="ARBA00023163"/>
    </source>
</evidence>
<dbReference type="InterPro" id="IPR020449">
    <property type="entry name" value="Tscrpt_reg_AraC-type_HTH"/>
</dbReference>
<proteinExistence type="predicted"/>
<sequence length="102" mass="11326">MLRQVLILGAAPGDTSLAHVARLFALHRRTLNRRLKAHGTSFKILIEEARYDVARQLLRDTSLPIADIAASLDYADASAFTRAFKRWSGVSPGAWRASLPLR</sequence>
<keyword evidence="1" id="KW-0805">Transcription regulation</keyword>
<organism evidence="5 6">
    <name type="scientific">Thiorhodovibrio frisius</name>
    <dbReference type="NCBI Taxonomy" id="631362"/>
    <lineage>
        <taxon>Bacteria</taxon>
        <taxon>Pseudomonadati</taxon>
        <taxon>Pseudomonadota</taxon>
        <taxon>Gammaproteobacteria</taxon>
        <taxon>Chromatiales</taxon>
        <taxon>Chromatiaceae</taxon>
        <taxon>Thiorhodovibrio</taxon>
    </lineage>
</organism>
<gene>
    <name evidence="5" type="ORF">Thi970DRAFT_01786</name>
</gene>
<dbReference type="PANTHER" id="PTHR47894">
    <property type="entry name" value="HTH-TYPE TRANSCRIPTIONAL REGULATOR GADX"/>
    <property type="match status" value="1"/>
</dbReference>
<reference evidence="6" key="1">
    <citation type="submission" date="2011-06" db="EMBL/GenBank/DDBJ databases">
        <authorList>
            <consortium name="US DOE Joint Genome Institute (JGI-PGF)"/>
            <person name="Lucas S."/>
            <person name="Han J."/>
            <person name="Lapidus A."/>
            <person name="Cheng J.-F."/>
            <person name="Goodwin L."/>
            <person name="Pitluck S."/>
            <person name="Peters L."/>
            <person name="Land M.L."/>
            <person name="Hauser L."/>
            <person name="Vogl K."/>
            <person name="Liu Z."/>
            <person name="Overmann J."/>
            <person name="Frigaard N.-U."/>
            <person name="Bryant D.A."/>
            <person name="Woyke T.J."/>
        </authorList>
    </citation>
    <scope>NUCLEOTIDE SEQUENCE [LARGE SCALE GENOMIC DNA]</scope>
    <source>
        <strain evidence="6">970</strain>
    </source>
</reference>
<dbReference type="GO" id="GO:0003700">
    <property type="term" value="F:DNA-binding transcription factor activity"/>
    <property type="evidence" value="ECO:0007669"/>
    <property type="project" value="InterPro"/>
</dbReference>
<dbReference type="GO" id="GO:0000976">
    <property type="term" value="F:transcription cis-regulatory region binding"/>
    <property type="evidence" value="ECO:0007669"/>
    <property type="project" value="TreeGrafter"/>
</dbReference>
<dbReference type="STRING" id="631362.Thi970DRAFT_01786"/>
<dbReference type="InterPro" id="IPR009057">
    <property type="entry name" value="Homeodomain-like_sf"/>
</dbReference>
<dbReference type="InterPro" id="IPR018060">
    <property type="entry name" value="HTH_AraC"/>
</dbReference>
<reference evidence="5 6" key="2">
    <citation type="submission" date="2011-11" db="EMBL/GenBank/DDBJ databases">
        <authorList>
            <consortium name="US DOE Joint Genome Institute"/>
            <person name="Lucas S."/>
            <person name="Han J."/>
            <person name="Lapidus A."/>
            <person name="Cheng J.-F."/>
            <person name="Goodwin L."/>
            <person name="Pitluck S."/>
            <person name="Peters L."/>
            <person name="Ovchinnikova G."/>
            <person name="Zhang X."/>
            <person name="Detter J.C."/>
            <person name="Han C."/>
            <person name="Tapia R."/>
            <person name="Land M."/>
            <person name="Hauser L."/>
            <person name="Kyrpides N."/>
            <person name="Ivanova N."/>
            <person name="Pagani I."/>
            <person name="Vogl K."/>
            <person name="Liu Z."/>
            <person name="Overmann J."/>
            <person name="Frigaard N.-U."/>
            <person name="Bryant D."/>
            <person name="Woyke T."/>
        </authorList>
    </citation>
    <scope>NUCLEOTIDE SEQUENCE [LARGE SCALE GENOMIC DNA]</scope>
    <source>
        <strain evidence="5 6">970</strain>
    </source>
</reference>
<dbReference type="PANTHER" id="PTHR47894:SF1">
    <property type="entry name" value="HTH-TYPE TRANSCRIPTIONAL REGULATOR VQSM"/>
    <property type="match status" value="1"/>
</dbReference>
<keyword evidence="3" id="KW-0804">Transcription</keyword>
<dbReference type="HOGENOM" id="CLU_047522_4_2_6"/>
<evidence type="ECO:0000259" key="4">
    <source>
        <dbReference type="PROSITE" id="PS01124"/>
    </source>
</evidence>
<evidence type="ECO:0000313" key="5">
    <source>
        <dbReference type="EMBL" id="EIC21573.1"/>
    </source>
</evidence>
<name>H8Z248_9GAMM</name>
<evidence type="ECO:0000313" key="6">
    <source>
        <dbReference type="Proteomes" id="UP000002964"/>
    </source>
</evidence>
<protein>
    <submittedName>
        <fullName evidence="5">DNA-binding domain-containing protein, AraC-type</fullName>
    </submittedName>
</protein>
<dbReference type="RefSeq" id="WP_009148158.1">
    <property type="nucleotide sequence ID" value="NZ_CP121471.1"/>
</dbReference>
<dbReference type="eggNOG" id="COG2207">
    <property type="taxonomic scope" value="Bacteria"/>
</dbReference>
<keyword evidence="6" id="KW-1185">Reference proteome</keyword>
<dbReference type="PRINTS" id="PR00032">
    <property type="entry name" value="HTHARAC"/>
</dbReference>
<dbReference type="GO" id="GO:0005829">
    <property type="term" value="C:cytosol"/>
    <property type="evidence" value="ECO:0007669"/>
    <property type="project" value="TreeGrafter"/>
</dbReference>
<accession>H8Z248</accession>
<evidence type="ECO:0000256" key="2">
    <source>
        <dbReference type="ARBA" id="ARBA00023125"/>
    </source>
</evidence>
<dbReference type="AlphaFoldDB" id="H8Z248"/>
<keyword evidence="2 5" id="KW-0238">DNA-binding</keyword>
<dbReference type="Pfam" id="PF12833">
    <property type="entry name" value="HTH_18"/>
    <property type="match status" value="1"/>
</dbReference>
<dbReference type="SUPFAM" id="SSF46689">
    <property type="entry name" value="Homeodomain-like"/>
    <property type="match status" value="1"/>
</dbReference>
<dbReference type="PROSITE" id="PS01124">
    <property type="entry name" value="HTH_ARAC_FAMILY_2"/>
    <property type="match status" value="1"/>
</dbReference>